<accession>A0A7X1G090</accession>
<keyword evidence="1" id="KW-0472">Membrane</keyword>
<evidence type="ECO:0000313" key="3">
    <source>
        <dbReference type="Proteomes" id="UP000551327"/>
    </source>
</evidence>
<sequence>MAESEAARAARRADIERALARYPHLNPAALAELTNYFTTEASALDVGLIASNPDVTAAYCQFRADHLDRLRLADWLRGLAVAAALGAVLLGLLWPAF</sequence>
<protein>
    <submittedName>
        <fullName evidence="2">Uncharacterized protein</fullName>
    </submittedName>
</protein>
<name>A0A7X1G090_9SPHN</name>
<keyword evidence="1" id="KW-0812">Transmembrane</keyword>
<dbReference type="AlphaFoldDB" id="A0A7X1G090"/>
<evidence type="ECO:0000313" key="2">
    <source>
        <dbReference type="EMBL" id="MBC2670251.1"/>
    </source>
</evidence>
<dbReference type="EMBL" id="JACLAX010000016">
    <property type="protein sequence ID" value="MBC2670251.1"/>
    <property type="molecule type" value="Genomic_DNA"/>
</dbReference>
<keyword evidence="1" id="KW-1133">Transmembrane helix</keyword>
<gene>
    <name evidence="2" type="ORF">H7F53_13935</name>
</gene>
<comment type="caution">
    <text evidence="2">The sequence shown here is derived from an EMBL/GenBank/DDBJ whole genome shotgun (WGS) entry which is preliminary data.</text>
</comment>
<evidence type="ECO:0000256" key="1">
    <source>
        <dbReference type="SAM" id="Phobius"/>
    </source>
</evidence>
<reference evidence="2 3" key="1">
    <citation type="submission" date="2020-08" db="EMBL/GenBank/DDBJ databases">
        <title>The genome sequence of type strain Novosphingobium piscinae KCTC 42194.</title>
        <authorList>
            <person name="Liu Y."/>
        </authorList>
    </citation>
    <scope>NUCLEOTIDE SEQUENCE [LARGE SCALE GENOMIC DNA]</scope>
    <source>
        <strain evidence="2 3">KCTC 42194</strain>
    </source>
</reference>
<feature type="transmembrane region" description="Helical" evidence="1">
    <location>
        <begin position="75"/>
        <end position="94"/>
    </location>
</feature>
<dbReference type="RefSeq" id="WP_185680112.1">
    <property type="nucleotide sequence ID" value="NZ_JACLAX010000016.1"/>
</dbReference>
<organism evidence="2 3">
    <name type="scientific">Novosphingobium piscinae</name>
    <dbReference type="NCBI Taxonomy" id="1507448"/>
    <lineage>
        <taxon>Bacteria</taxon>
        <taxon>Pseudomonadati</taxon>
        <taxon>Pseudomonadota</taxon>
        <taxon>Alphaproteobacteria</taxon>
        <taxon>Sphingomonadales</taxon>
        <taxon>Sphingomonadaceae</taxon>
        <taxon>Novosphingobium</taxon>
    </lineage>
</organism>
<dbReference type="Proteomes" id="UP000551327">
    <property type="component" value="Unassembled WGS sequence"/>
</dbReference>
<keyword evidence="3" id="KW-1185">Reference proteome</keyword>
<proteinExistence type="predicted"/>